<dbReference type="InterPro" id="IPR007219">
    <property type="entry name" value="XnlR_reg_dom"/>
</dbReference>
<dbReference type="GO" id="GO:0008270">
    <property type="term" value="F:zinc ion binding"/>
    <property type="evidence" value="ECO:0007669"/>
    <property type="project" value="InterPro"/>
</dbReference>
<dbReference type="CDD" id="cd12148">
    <property type="entry name" value="fungal_TF_MHR"/>
    <property type="match status" value="1"/>
</dbReference>
<dbReference type="Pfam" id="PF04082">
    <property type="entry name" value="Fungal_trans"/>
    <property type="match status" value="1"/>
</dbReference>
<feature type="domain" description="Xylanolytic transcriptional activator regulatory" evidence="2">
    <location>
        <begin position="111"/>
        <end position="153"/>
    </location>
</feature>
<evidence type="ECO:0000256" key="1">
    <source>
        <dbReference type="ARBA" id="ARBA00023242"/>
    </source>
</evidence>
<accession>A0A9W9C058</accession>
<dbReference type="GO" id="GO:0003677">
    <property type="term" value="F:DNA binding"/>
    <property type="evidence" value="ECO:0007669"/>
    <property type="project" value="InterPro"/>
</dbReference>
<keyword evidence="1" id="KW-0539">Nucleus</keyword>
<keyword evidence="4" id="KW-1185">Reference proteome</keyword>
<dbReference type="Proteomes" id="UP001140562">
    <property type="component" value="Unassembled WGS sequence"/>
</dbReference>
<organism evidence="3 4">
    <name type="scientific">Didymella glomerata</name>
    <dbReference type="NCBI Taxonomy" id="749621"/>
    <lineage>
        <taxon>Eukaryota</taxon>
        <taxon>Fungi</taxon>
        <taxon>Dikarya</taxon>
        <taxon>Ascomycota</taxon>
        <taxon>Pezizomycotina</taxon>
        <taxon>Dothideomycetes</taxon>
        <taxon>Pleosporomycetidae</taxon>
        <taxon>Pleosporales</taxon>
        <taxon>Pleosporineae</taxon>
        <taxon>Didymellaceae</taxon>
        <taxon>Didymella</taxon>
    </lineage>
</organism>
<proteinExistence type="predicted"/>
<dbReference type="AlphaFoldDB" id="A0A9W9C058"/>
<gene>
    <name evidence="3" type="ORF">N0V87_004944</name>
</gene>
<evidence type="ECO:0000313" key="3">
    <source>
        <dbReference type="EMBL" id="KAJ4337091.1"/>
    </source>
</evidence>
<comment type="caution">
    <text evidence="3">The sequence shown here is derived from an EMBL/GenBank/DDBJ whole genome shotgun (WGS) entry which is preliminary data.</text>
</comment>
<evidence type="ECO:0000259" key="2">
    <source>
        <dbReference type="Pfam" id="PF04082"/>
    </source>
</evidence>
<sequence length="573" mass="64348">MVRTRTSSNASFIEQNWAQASQSPTSSISMPYSSWATDEKSLIASTFPYTSVSYPTTNMPMHASIGTVAHYEQYHPHNLIQMDNEESAQLFPGEHYGMSQLARAYPFEQWLNSYWRHFHPTFPIVHRFTFISLETSPMLCAAMAAIGAYYSNDVFDARELHDRCVKQLVNIIMDDLHFPSHETLWEAQDPQQWWLHTQEYSMMPSCIAEAIDNPIAGSYDVFQSSVLIAALYPPFSYGTPHLQPAVEHLLHDDLSTKQQLAIAKLVQLAPIRALLAVSGESWILGTKVTSQEEFAKYETELHLWVAHLWSSMDDSQSTMEALRLSVKILASSLNAHETSDLGFNDLGLLFAGLVLWAATAAASDRLHASGFLSQHQSSLAAATVIVPVMAPGYHAASSSTGLFAQLQQAALTLRAALSNEGLKTVLGEESEKVMQWECTYKWHILLYRFLASPALETGQEPLIIDASQLQNQDFVRKYAEEVGLDASLVRTSWDAVAEEEQGKLHAVERRMKDTLLASNGVIASKLSSKSVGVETEREKWEAEFGMALAQRLERLVGQAMDEYQWLYERRWNR</sequence>
<dbReference type="GO" id="GO:0006351">
    <property type="term" value="P:DNA-templated transcription"/>
    <property type="evidence" value="ECO:0007669"/>
    <property type="project" value="InterPro"/>
</dbReference>
<evidence type="ECO:0000313" key="4">
    <source>
        <dbReference type="Proteomes" id="UP001140562"/>
    </source>
</evidence>
<name>A0A9W9C058_9PLEO</name>
<dbReference type="EMBL" id="JAPEUV010000042">
    <property type="protein sequence ID" value="KAJ4337091.1"/>
    <property type="molecule type" value="Genomic_DNA"/>
</dbReference>
<dbReference type="OrthoDB" id="6077919at2759"/>
<protein>
    <recommendedName>
        <fullName evidence="2">Xylanolytic transcriptional activator regulatory domain-containing protein</fullName>
    </recommendedName>
</protein>
<reference evidence="3" key="1">
    <citation type="submission" date="2022-10" db="EMBL/GenBank/DDBJ databases">
        <title>Tapping the CABI collections for fungal endophytes: first genome assemblies for Collariella, Neodidymelliopsis, Ascochyta clinopodiicola, Didymella pomorum, Didymosphaeria variabile, Neocosmospora piperis and Neocucurbitaria cava.</title>
        <authorList>
            <person name="Hill R."/>
        </authorList>
    </citation>
    <scope>NUCLEOTIDE SEQUENCE</scope>
    <source>
        <strain evidence="3">IMI 360193</strain>
    </source>
</reference>